<protein>
    <submittedName>
        <fullName evidence="1">Uncharacterized protein</fullName>
    </submittedName>
</protein>
<evidence type="ECO:0000313" key="1">
    <source>
        <dbReference type="EMBL" id="CAD6187994.1"/>
    </source>
</evidence>
<comment type="caution">
    <text evidence="1">The sequence shown here is derived from an EMBL/GenBank/DDBJ whole genome shotgun (WGS) entry which is preliminary data.</text>
</comment>
<dbReference type="EMBL" id="CAJGYM010000007">
    <property type="protein sequence ID" value="CAD6187994.1"/>
    <property type="molecule type" value="Genomic_DNA"/>
</dbReference>
<proteinExistence type="predicted"/>
<dbReference type="AlphaFoldDB" id="A0A8S1GYC1"/>
<keyword evidence="2" id="KW-1185">Reference proteome</keyword>
<dbReference type="Proteomes" id="UP000835052">
    <property type="component" value="Unassembled WGS sequence"/>
</dbReference>
<reference evidence="1" key="1">
    <citation type="submission" date="2020-10" db="EMBL/GenBank/DDBJ databases">
        <authorList>
            <person name="Kikuchi T."/>
        </authorList>
    </citation>
    <scope>NUCLEOTIDE SEQUENCE</scope>
    <source>
        <strain evidence="1">NKZ352</strain>
    </source>
</reference>
<dbReference type="OrthoDB" id="5798791at2759"/>
<name>A0A8S1GYC1_9PELO</name>
<accession>A0A8S1GYC1</accession>
<organism evidence="1 2">
    <name type="scientific">Caenorhabditis auriculariae</name>
    <dbReference type="NCBI Taxonomy" id="2777116"/>
    <lineage>
        <taxon>Eukaryota</taxon>
        <taxon>Metazoa</taxon>
        <taxon>Ecdysozoa</taxon>
        <taxon>Nematoda</taxon>
        <taxon>Chromadorea</taxon>
        <taxon>Rhabditida</taxon>
        <taxon>Rhabditina</taxon>
        <taxon>Rhabditomorpha</taxon>
        <taxon>Rhabditoidea</taxon>
        <taxon>Rhabditidae</taxon>
        <taxon>Peloderinae</taxon>
        <taxon>Caenorhabditis</taxon>
    </lineage>
</organism>
<sequence length="444" mass="50231">MIHGWLEPSRKGSCHEKRRDSALTEARLMEPDDATLETAADAALRLLFSERPFLEDWEERIYSRLEERDRLHDRRRLKGSPKCEKVEVSNPITYNAVRELLHSVETTTKAFMSQVDYAFCHNEPEANRDSGILFEAGLRVERAVTEYEAPVLAAQVGIASRRLSNVFRLFSTRISQRFQLDGAYATATRVCDLSYTVAKQLERYIKMAMPNSSQMQNLLRVFLESIDAFNVIVVEKLHDMTLKYGRRHSKSPVQKFSPTDRFGSPSSRAIRIANAVAAVCPPPVPRSSINRVAVPSRPVNIFVASNRGFLLDPALSKARSRLAIAASKFPTTRSKSAGMRLNRKMAVSIDNTNGKKEKEPLDVSIDKMKILSLEKPDKSETVYSRARKMLERHDWQGTKELGDAKNSDVSSEDDLYKTAQAMSRIIINDMRKMAGEKAFVSKLD</sequence>
<gene>
    <name evidence="1" type="ORF">CAUJ_LOCUS3913</name>
</gene>
<evidence type="ECO:0000313" key="2">
    <source>
        <dbReference type="Proteomes" id="UP000835052"/>
    </source>
</evidence>